<evidence type="ECO:0000313" key="1">
    <source>
        <dbReference type="EnsemblPlants" id="OBART11G19900.1"/>
    </source>
</evidence>
<dbReference type="HOGENOM" id="CLU_998797_0_0_1"/>
<organism evidence="1">
    <name type="scientific">Oryza barthii</name>
    <dbReference type="NCBI Taxonomy" id="65489"/>
    <lineage>
        <taxon>Eukaryota</taxon>
        <taxon>Viridiplantae</taxon>
        <taxon>Streptophyta</taxon>
        <taxon>Embryophyta</taxon>
        <taxon>Tracheophyta</taxon>
        <taxon>Spermatophyta</taxon>
        <taxon>Magnoliopsida</taxon>
        <taxon>Liliopsida</taxon>
        <taxon>Poales</taxon>
        <taxon>Poaceae</taxon>
        <taxon>BOP clade</taxon>
        <taxon>Oryzoideae</taxon>
        <taxon>Oryzeae</taxon>
        <taxon>Oryzinae</taxon>
        <taxon>Oryza</taxon>
    </lineage>
</organism>
<dbReference type="eggNOG" id="ENOG502QQ6H">
    <property type="taxonomic scope" value="Eukaryota"/>
</dbReference>
<proteinExistence type="predicted"/>
<name>A0A0D3HP08_9ORYZ</name>
<protein>
    <submittedName>
        <fullName evidence="1">Uncharacterized protein</fullName>
    </submittedName>
</protein>
<sequence length="279" mass="31010">MVQVWAPVRDGARRVLATRGQPFVLASQCHRLFQYRTVSLTRVFPVGGAAAADEQGLPAKAFDTGTPEWTPNVQCYGSGEYAHISYALIYDIQGSLALPILDPDDASSPLAVLELVSTALRLRGSGEGLLAVNQIVNRDETGAAMAEVSELLTRGFVVSVLRDHRLGTSISGWRLVHTVCWWLVDQFNEQVVFEIPKDCISNDPLVTERNTKLVKFYEEIAQNRYQRYHLIEAGAGKKKLTKSWENLQTKLKTARTYQQDVRQVGGKAVPIPAHFTDEV</sequence>
<accession>A0A0D3HP08</accession>
<dbReference type="AlphaFoldDB" id="A0A0D3HP08"/>
<dbReference type="GO" id="GO:0003700">
    <property type="term" value="F:DNA-binding transcription factor activity"/>
    <property type="evidence" value="ECO:0007669"/>
    <property type="project" value="InterPro"/>
</dbReference>
<dbReference type="EnsemblPlants" id="OBART11G19900.1">
    <property type="protein sequence ID" value="OBART11G19900.1"/>
    <property type="gene ID" value="OBART11G19900"/>
</dbReference>
<keyword evidence="2" id="KW-1185">Reference proteome</keyword>
<reference evidence="1" key="2">
    <citation type="submission" date="2015-03" db="UniProtKB">
        <authorList>
            <consortium name="EnsemblPlants"/>
        </authorList>
    </citation>
    <scope>IDENTIFICATION</scope>
</reference>
<dbReference type="PANTHER" id="PTHR32002">
    <property type="entry name" value="PROTEIN NLP8"/>
    <property type="match status" value="1"/>
</dbReference>
<dbReference type="Proteomes" id="UP000026960">
    <property type="component" value="Chromosome 11"/>
</dbReference>
<dbReference type="InterPro" id="IPR045012">
    <property type="entry name" value="NLP"/>
</dbReference>
<evidence type="ECO:0000313" key="2">
    <source>
        <dbReference type="Proteomes" id="UP000026960"/>
    </source>
</evidence>
<dbReference type="PaxDb" id="65489-OBART11G19900.1"/>
<dbReference type="PANTHER" id="PTHR32002:SF74">
    <property type="entry name" value="OS02G0136000 PROTEIN"/>
    <property type="match status" value="1"/>
</dbReference>
<reference evidence="1" key="1">
    <citation type="journal article" date="2009" name="Rice">
        <title>De Novo Next Generation Sequencing of Plant Genomes.</title>
        <authorList>
            <person name="Rounsley S."/>
            <person name="Marri P.R."/>
            <person name="Yu Y."/>
            <person name="He R."/>
            <person name="Sisneros N."/>
            <person name="Goicoechea J.L."/>
            <person name="Lee S.J."/>
            <person name="Angelova A."/>
            <person name="Kudrna D."/>
            <person name="Luo M."/>
            <person name="Affourtit J."/>
            <person name="Desany B."/>
            <person name="Knight J."/>
            <person name="Niazi F."/>
            <person name="Egholm M."/>
            <person name="Wing R.A."/>
        </authorList>
    </citation>
    <scope>NUCLEOTIDE SEQUENCE [LARGE SCALE GENOMIC DNA]</scope>
    <source>
        <strain evidence="1">cv. IRGC 105608</strain>
    </source>
</reference>
<dbReference type="STRING" id="65489.A0A0D3HP08"/>
<dbReference type="Gramene" id="OBART11G19900.1">
    <property type="protein sequence ID" value="OBART11G19900.1"/>
    <property type="gene ID" value="OBART11G19900"/>
</dbReference>